<keyword evidence="11" id="KW-1185">Reference proteome</keyword>
<dbReference type="PANTHER" id="PTHR43790">
    <property type="entry name" value="CARBOHYDRATE TRANSPORT ATP-BINDING PROTEIN MG119-RELATED"/>
    <property type="match status" value="1"/>
</dbReference>
<dbReference type="InterPro" id="IPR027417">
    <property type="entry name" value="P-loop_NTPase"/>
</dbReference>
<dbReference type="EMBL" id="CP089291">
    <property type="protein sequence ID" value="UOF91017.1"/>
    <property type="molecule type" value="Genomic_DNA"/>
</dbReference>
<dbReference type="PANTHER" id="PTHR43790:SF3">
    <property type="entry name" value="D-ALLOSE IMPORT ATP-BINDING PROTEIN ALSA-RELATED"/>
    <property type="match status" value="1"/>
</dbReference>
<keyword evidence="2" id="KW-1003">Cell membrane</keyword>
<keyword evidence="7" id="KW-1278">Translocase</keyword>
<dbReference type="InterPro" id="IPR017871">
    <property type="entry name" value="ABC_transporter-like_CS"/>
</dbReference>
<dbReference type="RefSeq" id="WP_347437711.1">
    <property type="nucleotide sequence ID" value="NZ_CP089291.1"/>
</dbReference>
<evidence type="ECO:0000256" key="2">
    <source>
        <dbReference type="ARBA" id="ARBA00022475"/>
    </source>
</evidence>
<protein>
    <submittedName>
        <fullName evidence="10">Sugar ABC transporter ATP-binding protein</fullName>
    </submittedName>
</protein>
<evidence type="ECO:0000313" key="10">
    <source>
        <dbReference type="EMBL" id="UOF91017.1"/>
    </source>
</evidence>
<sequence>MSVHALLETRNIIKRFPGTVALNNVSLQFYPGEIHAIMGENGAGKSTLLNILTGSLSPTSGEVLLNGKTVHFRTPNEARLNGISIVHQEMSLFPEVTVLENVVVGITPHRFGFIDKRKIIQLANTYFKRFDIDFELDSLVKDLSVSQQQIVEIVKALLVKADVYIFDEPTATLSSKDVEHLFEIFDDLKHQGKAIVYVSHKFDEIFRISNRISILRDGQHIGTELAQNLDSATVIKMMVGRSLDQIYPEKGTVSEERIFRVTNLDAGEKCQNVSFDLHRGEILGVFGLVGSGRTEIMRALTAIDPRQSGEFELFGNSVRIRSVKDAIHHGIYYLTEDRKQQGLFLKMSIDENVAVTHLKKASRSGMVDSQYVKEVSKKVLKDLRVKASSTEQLVGSLSGGNQQKVMIGKWLTLNPKILILDEPTRGIDVGAKSEIHQLLRQLANEGFGVIVISSELPEIVGLSDRVLVIHKGQIVGNLTGSQINDEEIMSYASGLETVS</sequence>
<keyword evidence="1" id="KW-0813">Transport</keyword>
<dbReference type="SUPFAM" id="SSF52540">
    <property type="entry name" value="P-loop containing nucleoside triphosphate hydrolases"/>
    <property type="match status" value="2"/>
</dbReference>
<evidence type="ECO:0000256" key="8">
    <source>
        <dbReference type="ARBA" id="ARBA00023136"/>
    </source>
</evidence>
<evidence type="ECO:0000256" key="6">
    <source>
        <dbReference type="ARBA" id="ARBA00022840"/>
    </source>
</evidence>
<proteinExistence type="predicted"/>
<dbReference type="InterPro" id="IPR050107">
    <property type="entry name" value="ABC_carbohydrate_import_ATPase"/>
</dbReference>
<keyword evidence="6 10" id="KW-0067">ATP-binding</keyword>
<keyword evidence="8" id="KW-0472">Membrane</keyword>
<reference evidence="10" key="1">
    <citation type="submission" date="2021-12" db="EMBL/GenBank/DDBJ databases">
        <title>Alicyclobacillaceae gen. nov., sp. nov., isolated from chalcocite enrichment system.</title>
        <authorList>
            <person name="Jiang Z."/>
        </authorList>
    </citation>
    <scope>NUCLEOTIDE SEQUENCE</scope>
    <source>
        <strain evidence="10">MYW30-H2</strain>
    </source>
</reference>
<keyword evidence="3" id="KW-0762">Sugar transport</keyword>
<feature type="domain" description="ABC transporter" evidence="9">
    <location>
        <begin position="7"/>
        <end position="242"/>
    </location>
</feature>
<dbReference type="InterPro" id="IPR003593">
    <property type="entry name" value="AAA+_ATPase"/>
</dbReference>
<dbReference type="PROSITE" id="PS50893">
    <property type="entry name" value="ABC_TRANSPORTER_2"/>
    <property type="match status" value="2"/>
</dbReference>
<keyword evidence="5" id="KW-0547">Nucleotide-binding</keyword>
<evidence type="ECO:0000313" key="11">
    <source>
        <dbReference type="Proteomes" id="UP000830167"/>
    </source>
</evidence>
<evidence type="ECO:0000259" key="9">
    <source>
        <dbReference type="PROSITE" id="PS50893"/>
    </source>
</evidence>
<accession>A0ABY4CKH1</accession>
<dbReference type="CDD" id="cd03215">
    <property type="entry name" value="ABC_Carb_Monos_II"/>
    <property type="match status" value="1"/>
</dbReference>
<evidence type="ECO:0000256" key="3">
    <source>
        <dbReference type="ARBA" id="ARBA00022597"/>
    </source>
</evidence>
<dbReference type="InterPro" id="IPR003439">
    <property type="entry name" value="ABC_transporter-like_ATP-bd"/>
</dbReference>
<dbReference type="CDD" id="cd03216">
    <property type="entry name" value="ABC_Carb_Monos_I"/>
    <property type="match status" value="1"/>
</dbReference>
<gene>
    <name evidence="10" type="ORF">LSG31_01680</name>
</gene>
<dbReference type="Proteomes" id="UP000830167">
    <property type="component" value="Chromosome"/>
</dbReference>
<dbReference type="Pfam" id="PF00005">
    <property type="entry name" value="ABC_tran"/>
    <property type="match status" value="2"/>
</dbReference>
<evidence type="ECO:0000256" key="5">
    <source>
        <dbReference type="ARBA" id="ARBA00022741"/>
    </source>
</evidence>
<keyword evidence="4" id="KW-0677">Repeat</keyword>
<dbReference type="GO" id="GO:0005524">
    <property type="term" value="F:ATP binding"/>
    <property type="evidence" value="ECO:0007669"/>
    <property type="project" value="UniProtKB-KW"/>
</dbReference>
<dbReference type="PROSITE" id="PS00211">
    <property type="entry name" value="ABC_TRANSPORTER_1"/>
    <property type="match status" value="1"/>
</dbReference>
<feature type="domain" description="ABC transporter" evidence="9">
    <location>
        <begin position="253"/>
        <end position="496"/>
    </location>
</feature>
<name>A0ABY4CKH1_9BACL</name>
<evidence type="ECO:0000256" key="7">
    <source>
        <dbReference type="ARBA" id="ARBA00022967"/>
    </source>
</evidence>
<dbReference type="SMART" id="SM00382">
    <property type="entry name" value="AAA"/>
    <property type="match status" value="2"/>
</dbReference>
<evidence type="ECO:0000256" key="4">
    <source>
        <dbReference type="ARBA" id="ARBA00022737"/>
    </source>
</evidence>
<organism evidence="10 11">
    <name type="scientific">Fodinisporobacter ferrooxydans</name>
    <dbReference type="NCBI Taxonomy" id="2901836"/>
    <lineage>
        <taxon>Bacteria</taxon>
        <taxon>Bacillati</taxon>
        <taxon>Bacillota</taxon>
        <taxon>Bacilli</taxon>
        <taxon>Bacillales</taxon>
        <taxon>Alicyclobacillaceae</taxon>
        <taxon>Fodinisporobacter</taxon>
    </lineage>
</organism>
<dbReference type="Gene3D" id="3.40.50.300">
    <property type="entry name" value="P-loop containing nucleotide triphosphate hydrolases"/>
    <property type="match status" value="2"/>
</dbReference>
<evidence type="ECO:0000256" key="1">
    <source>
        <dbReference type="ARBA" id="ARBA00022448"/>
    </source>
</evidence>